<sequence>MNVVIFLLVLLPLAFTGPVQPVRRYFREENNPDFKRFIYVENEKGDVEMIDLKVGDAKPRVELSDVSYDLYTKNNKDYPYIITTGNVNELSKSFFDPKKPILFVAHGWNNNRNSDVNRYIREATFGNHDVNLFIVDWSGPANSLYLSAKGSVGPVGKLIGNFINEIQKAYNIDGSSFVLIGHSLGAHVVGSAGATVNNKVAHIIGLDPAGPLFSLNHPEERLDISDAKFVQVIHTNGALLGFGSSIGNVDYFPNGGMTQPGCGFDLAGTCAHSKAYKYLAESLTRGPVFQAVLCSDYSQYEKGLCANNEPSTMGDIKFNSSTVASRLYFAEEDDIDYKRFQLLKTKSGDEEVIDLLSDEVTAFAVVTDVTYYLYTKNNLEIPHTVKSSNIQELSISPHFDPAKKTFFIIHGWVDDYTADVNRLVKAALLSKHDLNVIVVDWSPVASESYTTAQNAVTAIGKFVGGFINDMMTTYGISGSQVAIVGHSLGAHIAGNAGSIIRSKVDQIIGLDPAAPMFTVDNTENRLDPTDAHSIGHADYYPNGGMIQAGCGIDLLGGCSHARAFEYLAEAIGNGGKFTATLCGSYSDYQNKKCTNNAKSNMGSATVDKSVVGDFFLDTNSGAPFAQGVLEVIPEVTLEVIPEVTLEVIPEATLEVIPEATQGVIPGVTREVQVLVMVNLL</sequence>
<dbReference type="InterPro" id="IPR013818">
    <property type="entry name" value="Lipase"/>
</dbReference>
<dbReference type="Pfam" id="PF00151">
    <property type="entry name" value="Lipase"/>
    <property type="match status" value="3"/>
</dbReference>
<dbReference type="PRINTS" id="PR00821">
    <property type="entry name" value="TAGLIPASE"/>
</dbReference>
<dbReference type="SUPFAM" id="SSF53474">
    <property type="entry name" value="alpha/beta-Hydrolases"/>
    <property type="match status" value="2"/>
</dbReference>
<proteinExistence type="inferred from homology"/>
<evidence type="ECO:0000313" key="7">
    <source>
        <dbReference type="EMBL" id="KAH0816703.1"/>
    </source>
</evidence>
<organism evidence="7 8">
    <name type="scientific">Tenebrio molitor</name>
    <name type="common">Yellow mealworm beetle</name>
    <dbReference type="NCBI Taxonomy" id="7067"/>
    <lineage>
        <taxon>Eukaryota</taxon>
        <taxon>Metazoa</taxon>
        <taxon>Ecdysozoa</taxon>
        <taxon>Arthropoda</taxon>
        <taxon>Hexapoda</taxon>
        <taxon>Insecta</taxon>
        <taxon>Pterygota</taxon>
        <taxon>Neoptera</taxon>
        <taxon>Endopterygota</taxon>
        <taxon>Coleoptera</taxon>
        <taxon>Polyphaga</taxon>
        <taxon>Cucujiformia</taxon>
        <taxon>Tenebrionidae</taxon>
        <taxon>Tenebrio</taxon>
    </lineage>
</organism>
<dbReference type="InterPro" id="IPR029058">
    <property type="entry name" value="AB_hydrolase_fold"/>
</dbReference>
<comment type="subcellular location">
    <subcellularLocation>
        <location evidence="1">Secreted</location>
    </subcellularLocation>
</comment>
<keyword evidence="8" id="KW-1185">Reference proteome</keyword>
<dbReference type="EMBL" id="JABDTM020021083">
    <property type="protein sequence ID" value="KAH0816703.1"/>
    <property type="molecule type" value="Genomic_DNA"/>
</dbReference>
<evidence type="ECO:0000256" key="5">
    <source>
        <dbReference type="SAM" id="SignalP"/>
    </source>
</evidence>
<evidence type="ECO:0000256" key="1">
    <source>
        <dbReference type="ARBA" id="ARBA00004613"/>
    </source>
</evidence>
<evidence type="ECO:0000256" key="4">
    <source>
        <dbReference type="RuleBase" id="RU004262"/>
    </source>
</evidence>
<feature type="domain" description="Lipase" evidence="6">
    <location>
        <begin position="57"/>
        <end position="319"/>
    </location>
</feature>
<dbReference type="AlphaFoldDB" id="A0A8J6HLY5"/>
<dbReference type="Gene3D" id="3.40.50.1820">
    <property type="entry name" value="alpha/beta hydrolase"/>
    <property type="match status" value="2"/>
</dbReference>
<dbReference type="InterPro" id="IPR000734">
    <property type="entry name" value="TAG_lipase"/>
</dbReference>
<evidence type="ECO:0000256" key="3">
    <source>
        <dbReference type="ARBA" id="ARBA00022525"/>
    </source>
</evidence>
<comment type="similarity">
    <text evidence="2 4">Belongs to the AB hydrolase superfamily. Lipase family.</text>
</comment>
<feature type="domain" description="Lipase" evidence="6">
    <location>
        <begin position="367"/>
        <end position="532"/>
    </location>
</feature>
<dbReference type="CDD" id="cd00707">
    <property type="entry name" value="Pancreat_lipase_like"/>
    <property type="match status" value="2"/>
</dbReference>
<keyword evidence="3" id="KW-0964">Secreted</keyword>
<dbReference type="GO" id="GO:0016042">
    <property type="term" value="P:lipid catabolic process"/>
    <property type="evidence" value="ECO:0007669"/>
    <property type="project" value="TreeGrafter"/>
</dbReference>
<evidence type="ECO:0000256" key="2">
    <source>
        <dbReference type="ARBA" id="ARBA00010701"/>
    </source>
</evidence>
<gene>
    <name evidence="7" type="ORF">GEV33_006085</name>
</gene>
<feature type="signal peptide" evidence="5">
    <location>
        <begin position="1"/>
        <end position="21"/>
    </location>
</feature>
<feature type="domain" description="Lipase" evidence="6">
    <location>
        <begin position="533"/>
        <end position="624"/>
    </location>
</feature>
<name>A0A8J6HLY5_TENMO</name>
<dbReference type="Proteomes" id="UP000719412">
    <property type="component" value="Unassembled WGS sequence"/>
</dbReference>
<reference evidence="7" key="2">
    <citation type="submission" date="2021-08" db="EMBL/GenBank/DDBJ databases">
        <authorList>
            <person name="Eriksson T."/>
        </authorList>
    </citation>
    <scope>NUCLEOTIDE SEQUENCE</scope>
    <source>
        <strain evidence="7">Stoneville</strain>
        <tissue evidence="7">Whole head</tissue>
    </source>
</reference>
<protein>
    <recommendedName>
        <fullName evidence="6">Lipase domain-containing protein</fullName>
    </recommendedName>
</protein>
<reference evidence="7" key="1">
    <citation type="journal article" date="2020" name="J Insects Food Feed">
        <title>The yellow mealworm (Tenebrio molitor) genome: a resource for the emerging insects as food and feed industry.</title>
        <authorList>
            <person name="Eriksson T."/>
            <person name="Andere A."/>
            <person name="Kelstrup H."/>
            <person name="Emery V."/>
            <person name="Picard C."/>
        </authorList>
    </citation>
    <scope>NUCLEOTIDE SEQUENCE</scope>
    <source>
        <strain evidence="7">Stoneville</strain>
        <tissue evidence="7">Whole head</tissue>
    </source>
</reference>
<dbReference type="PANTHER" id="PTHR11610">
    <property type="entry name" value="LIPASE"/>
    <property type="match status" value="1"/>
</dbReference>
<accession>A0A8J6HLY5</accession>
<comment type="caution">
    <text evidence="7">The sequence shown here is derived from an EMBL/GenBank/DDBJ whole genome shotgun (WGS) entry which is preliminary data.</text>
</comment>
<evidence type="ECO:0000259" key="6">
    <source>
        <dbReference type="Pfam" id="PF00151"/>
    </source>
</evidence>
<dbReference type="GO" id="GO:0005615">
    <property type="term" value="C:extracellular space"/>
    <property type="evidence" value="ECO:0007669"/>
    <property type="project" value="TreeGrafter"/>
</dbReference>
<dbReference type="InterPro" id="IPR033906">
    <property type="entry name" value="Lipase_N"/>
</dbReference>
<evidence type="ECO:0000313" key="8">
    <source>
        <dbReference type="Proteomes" id="UP000719412"/>
    </source>
</evidence>
<feature type="chain" id="PRO_5035223795" description="Lipase domain-containing protein" evidence="5">
    <location>
        <begin position="22"/>
        <end position="680"/>
    </location>
</feature>
<dbReference type="GO" id="GO:0016298">
    <property type="term" value="F:lipase activity"/>
    <property type="evidence" value="ECO:0007669"/>
    <property type="project" value="InterPro"/>
</dbReference>
<dbReference type="PANTHER" id="PTHR11610:SF190">
    <property type="entry name" value="VITELLOGENIN-3-LIKE PROTEIN"/>
    <property type="match status" value="1"/>
</dbReference>
<keyword evidence="5" id="KW-0732">Signal</keyword>